<evidence type="ECO:0000256" key="3">
    <source>
        <dbReference type="SAM" id="SignalP"/>
    </source>
</evidence>
<evidence type="ECO:0000313" key="4">
    <source>
        <dbReference type="EMBL" id="KAK5581873.1"/>
    </source>
</evidence>
<evidence type="ECO:0000256" key="2">
    <source>
        <dbReference type="SAM" id="Phobius"/>
    </source>
</evidence>
<proteinExistence type="predicted"/>
<name>A0AAN7U4N3_9MYCE</name>
<reference evidence="4 5" key="1">
    <citation type="submission" date="2023-11" db="EMBL/GenBank/DDBJ databases">
        <title>Dfirmibasis_genome.</title>
        <authorList>
            <person name="Edelbroek B."/>
            <person name="Kjellin J."/>
            <person name="Jerlstrom-Hultqvist J."/>
            <person name="Soderbom F."/>
        </authorList>
    </citation>
    <scope>NUCLEOTIDE SEQUENCE [LARGE SCALE GENOMIC DNA]</scope>
    <source>
        <strain evidence="4 5">TNS-C-14</strain>
    </source>
</reference>
<keyword evidence="2" id="KW-0472">Membrane</keyword>
<dbReference type="Proteomes" id="UP001344447">
    <property type="component" value="Unassembled WGS sequence"/>
</dbReference>
<feature type="transmembrane region" description="Helical" evidence="2">
    <location>
        <begin position="162"/>
        <end position="182"/>
    </location>
</feature>
<evidence type="ECO:0000256" key="1">
    <source>
        <dbReference type="SAM" id="MobiDB-lite"/>
    </source>
</evidence>
<gene>
    <name evidence="4" type="ORF">RB653_003453</name>
</gene>
<accession>A0AAN7U4N3</accession>
<keyword evidence="5" id="KW-1185">Reference proteome</keyword>
<dbReference type="EMBL" id="JAVFKY010000001">
    <property type="protein sequence ID" value="KAK5581873.1"/>
    <property type="molecule type" value="Genomic_DNA"/>
</dbReference>
<evidence type="ECO:0000313" key="5">
    <source>
        <dbReference type="Proteomes" id="UP001344447"/>
    </source>
</evidence>
<organism evidence="4 5">
    <name type="scientific">Dictyostelium firmibasis</name>
    <dbReference type="NCBI Taxonomy" id="79012"/>
    <lineage>
        <taxon>Eukaryota</taxon>
        <taxon>Amoebozoa</taxon>
        <taxon>Evosea</taxon>
        <taxon>Eumycetozoa</taxon>
        <taxon>Dictyostelia</taxon>
        <taxon>Dictyosteliales</taxon>
        <taxon>Dictyosteliaceae</taxon>
        <taxon>Dictyostelium</taxon>
    </lineage>
</organism>
<feature type="signal peptide" evidence="3">
    <location>
        <begin position="1"/>
        <end position="18"/>
    </location>
</feature>
<feature type="chain" id="PRO_5042990340" evidence="3">
    <location>
        <begin position="19"/>
        <end position="184"/>
    </location>
</feature>
<keyword evidence="3" id="KW-0732">Signal</keyword>
<keyword evidence="2" id="KW-1133">Transmembrane helix</keyword>
<comment type="caution">
    <text evidence="4">The sequence shown here is derived from an EMBL/GenBank/DDBJ whole genome shotgun (WGS) entry which is preliminary data.</text>
</comment>
<protein>
    <submittedName>
        <fullName evidence="4">Uncharacterized protein</fullName>
    </submittedName>
</protein>
<sequence length="184" mass="20183">MLTFKILLILLTFSFIFAFSNGNYSINVLNQAPGSKCENGTLAELNTCNKDCLTSFLIIESNNKRSLIFTTFNNYQCTGDFITQITFDCNQTPQNISQTKYLVSCDSLPKSTVSSHSLETPHQNNSTKSTSVFNSTKPATHSTKSNITTPPKENPTHSSSSLVTISLTSSLLLALTSLFILYGL</sequence>
<dbReference type="AlphaFoldDB" id="A0AAN7U4N3"/>
<feature type="compositionally biased region" description="Polar residues" evidence="1">
    <location>
        <begin position="114"/>
        <end position="151"/>
    </location>
</feature>
<feature type="region of interest" description="Disordered" evidence="1">
    <location>
        <begin position="114"/>
        <end position="160"/>
    </location>
</feature>
<keyword evidence="2" id="KW-0812">Transmembrane</keyword>